<proteinExistence type="predicted"/>
<keyword evidence="2" id="KW-1185">Reference proteome</keyword>
<organism evidence="1 2">
    <name type="scientific">Triticum urartu</name>
    <name type="common">Red wild einkorn</name>
    <name type="synonym">Crithodium urartu</name>
    <dbReference type="NCBI Taxonomy" id="4572"/>
    <lineage>
        <taxon>Eukaryota</taxon>
        <taxon>Viridiplantae</taxon>
        <taxon>Streptophyta</taxon>
        <taxon>Embryophyta</taxon>
        <taxon>Tracheophyta</taxon>
        <taxon>Spermatophyta</taxon>
        <taxon>Magnoliopsida</taxon>
        <taxon>Liliopsida</taxon>
        <taxon>Poales</taxon>
        <taxon>Poaceae</taxon>
        <taxon>BOP clade</taxon>
        <taxon>Pooideae</taxon>
        <taxon>Triticodae</taxon>
        <taxon>Triticeae</taxon>
        <taxon>Triticinae</taxon>
        <taxon>Triticum</taxon>
    </lineage>
</organism>
<dbReference type="Gramene" id="TuG1812G0300003650.01.T01">
    <property type="protein sequence ID" value="TuG1812G0300003650.01.T01.cds377352"/>
    <property type="gene ID" value="TuG1812G0300003650.01"/>
</dbReference>
<reference evidence="2" key="1">
    <citation type="journal article" date="2013" name="Nature">
        <title>Draft genome of the wheat A-genome progenitor Triticum urartu.</title>
        <authorList>
            <person name="Ling H.Q."/>
            <person name="Zhao S."/>
            <person name="Liu D."/>
            <person name="Wang J."/>
            <person name="Sun H."/>
            <person name="Zhang C."/>
            <person name="Fan H."/>
            <person name="Li D."/>
            <person name="Dong L."/>
            <person name="Tao Y."/>
            <person name="Gao C."/>
            <person name="Wu H."/>
            <person name="Li Y."/>
            <person name="Cui Y."/>
            <person name="Guo X."/>
            <person name="Zheng S."/>
            <person name="Wang B."/>
            <person name="Yu K."/>
            <person name="Liang Q."/>
            <person name="Yang W."/>
            <person name="Lou X."/>
            <person name="Chen J."/>
            <person name="Feng M."/>
            <person name="Jian J."/>
            <person name="Zhang X."/>
            <person name="Luo G."/>
            <person name="Jiang Y."/>
            <person name="Liu J."/>
            <person name="Wang Z."/>
            <person name="Sha Y."/>
            <person name="Zhang B."/>
            <person name="Wu H."/>
            <person name="Tang D."/>
            <person name="Shen Q."/>
            <person name="Xue P."/>
            <person name="Zou S."/>
            <person name="Wang X."/>
            <person name="Liu X."/>
            <person name="Wang F."/>
            <person name="Yang Y."/>
            <person name="An X."/>
            <person name="Dong Z."/>
            <person name="Zhang K."/>
            <person name="Zhang X."/>
            <person name="Luo M.C."/>
            <person name="Dvorak J."/>
            <person name="Tong Y."/>
            <person name="Wang J."/>
            <person name="Yang H."/>
            <person name="Li Z."/>
            <person name="Wang D."/>
            <person name="Zhang A."/>
            <person name="Wang J."/>
        </authorList>
    </citation>
    <scope>NUCLEOTIDE SEQUENCE</scope>
    <source>
        <strain evidence="2">cv. G1812</strain>
    </source>
</reference>
<dbReference type="EnsemblPlants" id="TuG1812G0300003650.01.T01">
    <property type="protein sequence ID" value="TuG1812G0300003650.01.T01.cds377352"/>
    <property type="gene ID" value="TuG1812G0300003650.01"/>
</dbReference>
<evidence type="ECO:0000313" key="1">
    <source>
        <dbReference type="EnsemblPlants" id="TuG1812G0300003650.01.T01.cds377352"/>
    </source>
</evidence>
<sequence length="184" mass="20883">MELNVSALGLTRWASGKVWKMRAASVWLPATMQAKRRALRERVEGDDWKVEMASGRRPAWPKSTMAWWAWWGMRREDVRSRRESGAVESLEVARERATRSRWVFGESAAARQMERIWSGGGGGEDLRREMARRVFCREVSGVVGEEGLRMEAGVGGVAVAVARRRRRKRRTAAAMAAAGFRVYE</sequence>
<accession>A0A8R7PWM2</accession>
<reference evidence="1" key="2">
    <citation type="submission" date="2018-03" db="EMBL/GenBank/DDBJ databases">
        <title>The Triticum urartu genome reveals the dynamic nature of wheat genome evolution.</title>
        <authorList>
            <person name="Ling H."/>
            <person name="Ma B."/>
            <person name="Shi X."/>
            <person name="Liu H."/>
            <person name="Dong L."/>
            <person name="Sun H."/>
            <person name="Cao Y."/>
            <person name="Gao Q."/>
            <person name="Zheng S."/>
            <person name="Li Y."/>
            <person name="Yu Y."/>
            <person name="Du H."/>
            <person name="Qi M."/>
            <person name="Li Y."/>
            <person name="Yu H."/>
            <person name="Cui Y."/>
            <person name="Wang N."/>
            <person name="Chen C."/>
            <person name="Wu H."/>
            <person name="Zhao Y."/>
            <person name="Zhang J."/>
            <person name="Li Y."/>
            <person name="Zhou W."/>
            <person name="Zhang B."/>
            <person name="Hu W."/>
            <person name="Eijk M."/>
            <person name="Tang J."/>
            <person name="Witsenboer H."/>
            <person name="Zhao S."/>
            <person name="Li Z."/>
            <person name="Zhang A."/>
            <person name="Wang D."/>
            <person name="Liang C."/>
        </authorList>
    </citation>
    <scope>NUCLEOTIDE SEQUENCE [LARGE SCALE GENOMIC DNA]</scope>
    <source>
        <strain evidence="1">cv. G1812</strain>
    </source>
</reference>
<evidence type="ECO:0000313" key="2">
    <source>
        <dbReference type="Proteomes" id="UP000015106"/>
    </source>
</evidence>
<reference evidence="1" key="3">
    <citation type="submission" date="2022-06" db="UniProtKB">
        <authorList>
            <consortium name="EnsemblPlants"/>
        </authorList>
    </citation>
    <scope>IDENTIFICATION</scope>
</reference>
<dbReference type="Proteomes" id="UP000015106">
    <property type="component" value="Chromosome 3"/>
</dbReference>
<protein>
    <submittedName>
        <fullName evidence="1">Uncharacterized protein</fullName>
    </submittedName>
</protein>
<name>A0A8R7PWM2_TRIUA</name>
<dbReference type="AlphaFoldDB" id="A0A8R7PWM2"/>